<protein>
    <submittedName>
        <fullName evidence="3">Alpha/beta hydrolase</fullName>
    </submittedName>
</protein>
<gene>
    <name evidence="3" type="ORF">GCM10025783_26030</name>
</gene>
<keyword evidence="1" id="KW-0560">Oxidoreductase</keyword>
<name>A0ABP8ZBU4_9MICO</name>
<proteinExistence type="predicted"/>
<keyword evidence="1" id="KW-0575">Peroxidase</keyword>
<evidence type="ECO:0000259" key="2">
    <source>
        <dbReference type="Pfam" id="PF00561"/>
    </source>
</evidence>
<dbReference type="InterPro" id="IPR029058">
    <property type="entry name" value="AB_hydrolase_fold"/>
</dbReference>
<comment type="caution">
    <text evidence="3">The sequence shown here is derived from an EMBL/GenBank/DDBJ whole genome shotgun (WGS) entry which is preliminary data.</text>
</comment>
<reference evidence="4" key="1">
    <citation type="journal article" date="2019" name="Int. J. Syst. Evol. Microbiol.">
        <title>The Global Catalogue of Microorganisms (GCM) 10K type strain sequencing project: providing services to taxonomists for standard genome sequencing and annotation.</title>
        <authorList>
            <consortium name="The Broad Institute Genomics Platform"/>
            <consortium name="The Broad Institute Genome Sequencing Center for Infectious Disease"/>
            <person name="Wu L."/>
            <person name="Ma J."/>
        </authorList>
    </citation>
    <scope>NUCLEOTIDE SEQUENCE [LARGE SCALE GENOMIC DNA]</scope>
    <source>
        <strain evidence="4">JCM 19015</strain>
    </source>
</reference>
<dbReference type="InterPro" id="IPR050471">
    <property type="entry name" value="AB_hydrolase"/>
</dbReference>
<dbReference type="Pfam" id="PF00561">
    <property type="entry name" value="Abhydrolase_1"/>
    <property type="match status" value="1"/>
</dbReference>
<dbReference type="Proteomes" id="UP001500121">
    <property type="component" value="Unassembled WGS sequence"/>
</dbReference>
<dbReference type="Gene3D" id="3.40.50.1820">
    <property type="entry name" value="alpha/beta hydrolase"/>
    <property type="match status" value="1"/>
</dbReference>
<dbReference type="InterPro" id="IPR000073">
    <property type="entry name" value="AB_hydrolase_1"/>
</dbReference>
<dbReference type="GO" id="GO:0016787">
    <property type="term" value="F:hydrolase activity"/>
    <property type="evidence" value="ECO:0007669"/>
    <property type="project" value="UniProtKB-KW"/>
</dbReference>
<accession>A0ABP8ZBU4</accession>
<dbReference type="EMBL" id="BAABLP010000005">
    <property type="protein sequence ID" value="GAA4752147.1"/>
    <property type="molecule type" value="Genomic_DNA"/>
</dbReference>
<dbReference type="InterPro" id="IPR000639">
    <property type="entry name" value="Epox_hydrolase-like"/>
</dbReference>
<dbReference type="SUPFAM" id="SSF53474">
    <property type="entry name" value="alpha/beta-Hydrolases"/>
    <property type="match status" value="1"/>
</dbReference>
<dbReference type="PANTHER" id="PTHR43433">
    <property type="entry name" value="HYDROLASE, ALPHA/BETA FOLD FAMILY PROTEIN"/>
    <property type="match status" value="1"/>
</dbReference>
<keyword evidence="3" id="KW-0378">Hydrolase</keyword>
<feature type="domain" description="AB hydrolase-1" evidence="2">
    <location>
        <begin position="30"/>
        <end position="266"/>
    </location>
</feature>
<sequence length="281" mass="29961">MADSTEVTVHRGLFKSVDLYVEDTGGTGRPVVLIHGWPLSGASWSHQVPALRGAGHRVVSYDRRGFGRSDKPSSGYDYDTFAEDLQSILEALDLRDVTLIGFSMGGGEVARYIAKYGQDRLHSVVFASAVPPYLAKSDDNPDGPLDKDTAAGMEAGLTKDRHAFFPQFVNDFFSANGVLKVTPEDVADAVALAEQSDQKAALGAMNAFATTDFRDDLKKVTVPTLVIHGDSDGVVPFEGSGQRTAAAIPGSEVVVVRDAPHGVNVSHAEEWNAAVVAFLAK</sequence>
<dbReference type="PRINTS" id="PR00412">
    <property type="entry name" value="EPOXHYDRLASE"/>
</dbReference>
<dbReference type="RefSeq" id="WP_345481697.1">
    <property type="nucleotide sequence ID" value="NZ_BAABLP010000005.1"/>
</dbReference>
<dbReference type="PRINTS" id="PR00111">
    <property type="entry name" value="ABHYDROLASE"/>
</dbReference>
<evidence type="ECO:0000313" key="4">
    <source>
        <dbReference type="Proteomes" id="UP001500121"/>
    </source>
</evidence>
<organism evidence="3 4">
    <name type="scientific">Amnibacterium soli</name>
    <dbReference type="NCBI Taxonomy" id="1282736"/>
    <lineage>
        <taxon>Bacteria</taxon>
        <taxon>Bacillati</taxon>
        <taxon>Actinomycetota</taxon>
        <taxon>Actinomycetes</taxon>
        <taxon>Micrococcales</taxon>
        <taxon>Microbacteriaceae</taxon>
        <taxon>Amnibacterium</taxon>
    </lineage>
</organism>
<dbReference type="PANTHER" id="PTHR43433:SF4">
    <property type="entry name" value="NON-HEME CHLOROPEROXIDASE-RELATED"/>
    <property type="match status" value="1"/>
</dbReference>
<evidence type="ECO:0000313" key="3">
    <source>
        <dbReference type="EMBL" id="GAA4752147.1"/>
    </source>
</evidence>
<keyword evidence="4" id="KW-1185">Reference proteome</keyword>
<evidence type="ECO:0000256" key="1">
    <source>
        <dbReference type="ARBA" id="ARBA00022559"/>
    </source>
</evidence>